<evidence type="ECO:0000313" key="4">
    <source>
        <dbReference type="Proteomes" id="UP000307956"/>
    </source>
</evidence>
<evidence type="ECO:0000313" key="3">
    <source>
        <dbReference type="EMBL" id="THF55638.1"/>
    </source>
</evidence>
<feature type="domain" description="CNP1-like uncharacterised" evidence="2">
    <location>
        <begin position="31"/>
        <end position="164"/>
    </location>
</feature>
<dbReference type="OrthoDB" id="7066954at2"/>
<proteinExistence type="predicted"/>
<name>A0A4S4A9U0_9RHOO</name>
<dbReference type="Proteomes" id="UP000307956">
    <property type="component" value="Unassembled WGS sequence"/>
</dbReference>
<organism evidence="3 4">
    <name type="scientific">Pseudothauera rhizosphaerae</name>
    <dbReference type="NCBI Taxonomy" id="2565932"/>
    <lineage>
        <taxon>Bacteria</taxon>
        <taxon>Pseudomonadati</taxon>
        <taxon>Pseudomonadota</taxon>
        <taxon>Betaproteobacteria</taxon>
        <taxon>Rhodocyclales</taxon>
        <taxon>Zoogloeaceae</taxon>
        <taxon>Pseudothauera</taxon>
    </lineage>
</organism>
<feature type="signal peptide" evidence="1">
    <location>
        <begin position="1"/>
        <end position="24"/>
    </location>
</feature>
<keyword evidence="1" id="KW-0732">Signal</keyword>
<sequence>MKVRRPIVRGSLLALVCFSSLSFAQLFGDEERAKWEEGEYALPEAPQESSLRQFFVSSASPNQFFVDEQTLTVGGDGVVRYVLVVRTRGGARNVTFEGIRCATGERRLYASGHSDGSWAKARDSRWEPISFNTYNRPQAALAQDCFCDGPAAARNTAEVLRRLRGTDMTIVNPYR</sequence>
<dbReference type="AlphaFoldDB" id="A0A4S4A9U0"/>
<dbReference type="InterPro" id="IPR014861">
    <property type="entry name" value="CNP1-like_dom"/>
</dbReference>
<evidence type="ECO:0000256" key="1">
    <source>
        <dbReference type="SAM" id="SignalP"/>
    </source>
</evidence>
<accession>A0A4S4A9U0</accession>
<comment type="caution">
    <text evidence="3">The sequence shown here is derived from an EMBL/GenBank/DDBJ whole genome shotgun (WGS) entry which is preliminary data.</text>
</comment>
<dbReference type="EMBL" id="SSOD01000023">
    <property type="protein sequence ID" value="THF55638.1"/>
    <property type="molecule type" value="Genomic_DNA"/>
</dbReference>
<dbReference type="Pfam" id="PF08750">
    <property type="entry name" value="CNP1"/>
    <property type="match status" value="1"/>
</dbReference>
<gene>
    <name evidence="3" type="ORF">E6O51_20645</name>
</gene>
<feature type="chain" id="PRO_5020369201" description="CNP1-like uncharacterized domain-containing protein" evidence="1">
    <location>
        <begin position="25"/>
        <end position="175"/>
    </location>
</feature>
<protein>
    <recommendedName>
        <fullName evidence="2">CNP1-like uncharacterized domain-containing protein</fullName>
    </recommendedName>
</protein>
<evidence type="ECO:0000259" key="2">
    <source>
        <dbReference type="Pfam" id="PF08750"/>
    </source>
</evidence>
<reference evidence="3 4" key="1">
    <citation type="submission" date="2019-04" db="EMBL/GenBank/DDBJ databases">
        <title>Azoarcus rhizosphaerae sp. nov. isolated from rhizosphere of Ficus religiosa.</title>
        <authorList>
            <person name="Lin S.-Y."/>
            <person name="Hameed A."/>
            <person name="Hsu Y.-H."/>
            <person name="Young C.-C."/>
        </authorList>
    </citation>
    <scope>NUCLEOTIDE SEQUENCE [LARGE SCALE GENOMIC DNA]</scope>
    <source>
        <strain evidence="3 4">CC-YHH848</strain>
    </source>
</reference>
<keyword evidence="4" id="KW-1185">Reference proteome</keyword>